<evidence type="ECO:0000313" key="10">
    <source>
        <dbReference type="Proteomes" id="UP000244180"/>
    </source>
</evidence>
<gene>
    <name evidence="5" type="primary">vapC</name>
    <name evidence="8" type="ORF">HSCHL_1614</name>
    <name evidence="7" type="ORF">SA87_11875</name>
</gene>
<evidence type="ECO:0000256" key="3">
    <source>
        <dbReference type="ARBA" id="ARBA00022723"/>
    </source>
</evidence>
<dbReference type="GO" id="GO:0004540">
    <property type="term" value="F:RNA nuclease activity"/>
    <property type="evidence" value="ECO:0007669"/>
    <property type="project" value="InterPro"/>
</dbReference>
<dbReference type="Pfam" id="PF01850">
    <property type="entry name" value="PIN"/>
    <property type="match status" value="1"/>
</dbReference>
<feature type="domain" description="PIN" evidence="6">
    <location>
        <begin position="2"/>
        <end position="127"/>
    </location>
</feature>
<dbReference type="Proteomes" id="UP000243024">
    <property type="component" value="Unassembled WGS sequence"/>
</dbReference>
<dbReference type="GO" id="GO:0090729">
    <property type="term" value="F:toxin activity"/>
    <property type="evidence" value="ECO:0007669"/>
    <property type="project" value="UniProtKB-KW"/>
</dbReference>
<feature type="binding site" evidence="5">
    <location>
        <position position="106"/>
    </location>
    <ligand>
        <name>Mg(2+)</name>
        <dbReference type="ChEBI" id="CHEBI:18420"/>
    </ligand>
</feature>
<keyword evidence="5" id="KW-0460">Magnesium</keyword>
<keyword evidence="2 5" id="KW-0540">Nuclease</keyword>
<keyword evidence="3 5" id="KW-0479">Metal-binding</keyword>
<reference evidence="8 10" key="2">
    <citation type="submission" date="2017-08" db="EMBL/GenBank/DDBJ databases">
        <title>Burning lignite coal seam in the remote Altai Mountains harbors a hydrogen-driven thermophilic microbial community.</title>
        <authorList>
            <person name="Kadnikov V.V."/>
            <person name="Mardanov A.V."/>
            <person name="Ivasenko D."/>
            <person name="Beletsky A.V."/>
            <person name="Karnachuk O.V."/>
            <person name="Ravin N.V."/>
        </authorList>
    </citation>
    <scope>NUCLEOTIDE SEQUENCE [LARGE SCALE GENOMIC DNA]</scope>
    <source>
        <strain evidence="8">AL33</strain>
    </source>
</reference>
<dbReference type="Proteomes" id="UP000244180">
    <property type="component" value="Unassembled WGS sequence"/>
</dbReference>
<dbReference type="HAMAP" id="MF_00265">
    <property type="entry name" value="VapC_Nob1"/>
    <property type="match status" value="1"/>
</dbReference>
<dbReference type="EC" id="3.1.-.-" evidence="5"/>
<reference evidence="7 9" key="1">
    <citation type="submission" date="2015-09" db="EMBL/GenBank/DDBJ databases">
        <title>Draft genome sequence of Hydrogenibacillus schlegelii DSM 2000.</title>
        <authorList>
            <person name="Hemp J."/>
        </authorList>
    </citation>
    <scope>NUCLEOTIDE SEQUENCE [LARGE SCALE GENOMIC DNA]</scope>
    <source>
        <strain evidence="7 9">MA 48</strain>
    </source>
</reference>
<comment type="cofactor">
    <cofactor evidence="5">
        <name>Mg(2+)</name>
        <dbReference type="ChEBI" id="CHEBI:18420"/>
    </cofactor>
</comment>
<dbReference type="OrthoDB" id="13900at2"/>
<dbReference type="EMBL" id="PEBV01000012">
    <property type="protein sequence ID" value="PTQ53685.1"/>
    <property type="molecule type" value="Genomic_DNA"/>
</dbReference>
<evidence type="ECO:0000256" key="1">
    <source>
        <dbReference type="ARBA" id="ARBA00022649"/>
    </source>
</evidence>
<keyword evidence="9" id="KW-1185">Reference proteome</keyword>
<dbReference type="AlphaFoldDB" id="A0A132MHI1"/>
<dbReference type="InterPro" id="IPR002716">
    <property type="entry name" value="PIN_dom"/>
</dbReference>
<comment type="caution">
    <text evidence="7">The sequence shown here is derived from an EMBL/GenBank/DDBJ whole genome shotgun (WGS) entry which is preliminary data.</text>
</comment>
<dbReference type="Gene3D" id="3.40.50.1010">
    <property type="entry name" value="5'-nuclease"/>
    <property type="match status" value="1"/>
</dbReference>
<dbReference type="InterPro" id="IPR022907">
    <property type="entry name" value="VapC_family"/>
</dbReference>
<dbReference type="RefSeq" id="WP_066197836.1">
    <property type="nucleotide sequence ID" value="NZ_CBCSAS010000003.1"/>
</dbReference>
<keyword evidence="5" id="KW-0800">Toxin</keyword>
<feature type="binding site" evidence="5">
    <location>
        <position position="5"/>
    </location>
    <ligand>
        <name>Mg(2+)</name>
        <dbReference type="ChEBI" id="CHEBI:18420"/>
    </ligand>
</feature>
<comment type="similarity">
    <text evidence="5">Belongs to the PINc/VapC protein family.</text>
</comment>
<dbReference type="SUPFAM" id="SSF88723">
    <property type="entry name" value="PIN domain-like"/>
    <property type="match status" value="1"/>
</dbReference>
<organism evidence="7 9">
    <name type="scientific">Hydrogenibacillus schlegelii</name>
    <name type="common">Bacillus schlegelii</name>
    <dbReference type="NCBI Taxonomy" id="1484"/>
    <lineage>
        <taxon>Bacteria</taxon>
        <taxon>Bacillati</taxon>
        <taxon>Bacillota</taxon>
        <taxon>Bacilli</taxon>
        <taxon>Bacillales</taxon>
        <taxon>Bacillales Family X. Incertae Sedis</taxon>
        <taxon>Hydrogenibacillus</taxon>
    </lineage>
</organism>
<accession>A0A132MHI1</accession>
<comment type="function">
    <text evidence="5">Toxic component of a toxin-antitoxin (TA) system. An RNase.</text>
</comment>
<evidence type="ECO:0000256" key="2">
    <source>
        <dbReference type="ARBA" id="ARBA00022722"/>
    </source>
</evidence>
<dbReference type="EMBL" id="JXBB01000001">
    <property type="protein sequence ID" value="OAR05566.1"/>
    <property type="molecule type" value="Genomic_DNA"/>
</dbReference>
<evidence type="ECO:0000313" key="9">
    <source>
        <dbReference type="Proteomes" id="UP000243024"/>
    </source>
</evidence>
<evidence type="ECO:0000313" key="8">
    <source>
        <dbReference type="EMBL" id="PTQ53685.1"/>
    </source>
</evidence>
<evidence type="ECO:0000256" key="4">
    <source>
        <dbReference type="ARBA" id="ARBA00022801"/>
    </source>
</evidence>
<keyword evidence="1 5" id="KW-1277">Toxin-antitoxin system</keyword>
<dbReference type="GO" id="GO:0016787">
    <property type="term" value="F:hydrolase activity"/>
    <property type="evidence" value="ECO:0007669"/>
    <property type="project" value="UniProtKB-KW"/>
</dbReference>
<name>A0A132MHI1_HYDSH</name>
<evidence type="ECO:0000313" key="7">
    <source>
        <dbReference type="EMBL" id="OAR05566.1"/>
    </source>
</evidence>
<evidence type="ECO:0000259" key="6">
    <source>
        <dbReference type="Pfam" id="PF01850"/>
    </source>
</evidence>
<keyword evidence="4 5" id="KW-0378">Hydrolase</keyword>
<protein>
    <recommendedName>
        <fullName evidence="5">Ribonuclease VapC</fullName>
        <shortName evidence="5">RNase VapC</shortName>
        <ecNumber evidence="5">3.1.-.-</ecNumber>
    </recommendedName>
    <alternativeName>
        <fullName evidence="5">Toxin VapC</fullName>
    </alternativeName>
</protein>
<evidence type="ECO:0000256" key="5">
    <source>
        <dbReference type="HAMAP-Rule" id="MF_00265"/>
    </source>
</evidence>
<proteinExistence type="inferred from homology"/>
<dbReference type="InterPro" id="IPR029060">
    <property type="entry name" value="PIN-like_dom_sf"/>
</dbReference>
<dbReference type="STRING" id="1484.SA87_11875"/>
<sequence length="145" mass="16069">MILIDTNVLVYAIDELAPQHAPSRKLIENARQGHIKAVLVPQVLLEFYAVVTGKRVLTPLAPGTALEQIKAFRLSLPVLEVQEDALEWFAKMISERPNMRGGEVFDAWLVAQMKSLGISVICTYNTKDFVGFTGIVAHPPEELLS</sequence>
<dbReference type="GO" id="GO:0000287">
    <property type="term" value="F:magnesium ion binding"/>
    <property type="evidence" value="ECO:0007669"/>
    <property type="project" value="UniProtKB-UniRule"/>
</dbReference>